<dbReference type="PROSITE" id="PS51257">
    <property type="entry name" value="PROKAR_LIPOPROTEIN"/>
    <property type="match status" value="1"/>
</dbReference>
<dbReference type="Pfam" id="PF14054">
    <property type="entry name" value="DUF4249"/>
    <property type="match status" value="1"/>
</dbReference>
<organism evidence="1 2">
    <name type="scientific">Nibrella saemangeumensis</name>
    <dbReference type="NCBI Taxonomy" id="1084526"/>
    <lineage>
        <taxon>Bacteria</taxon>
        <taxon>Pseudomonadati</taxon>
        <taxon>Bacteroidota</taxon>
        <taxon>Cytophagia</taxon>
        <taxon>Cytophagales</taxon>
        <taxon>Spirosomataceae</taxon>
        <taxon>Nibrella</taxon>
    </lineage>
</organism>
<proteinExistence type="predicted"/>
<keyword evidence="2" id="KW-1185">Reference proteome</keyword>
<accession>A0ABP8MEI6</accession>
<dbReference type="RefSeq" id="WP_345240158.1">
    <property type="nucleotide sequence ID" value="NZ_BAABHD010000005.1"/>
</dbReference>
<sequence length="297" mass="32292">MTKLLRWLPVCAVLVLTACDSLVQEVDPGRLPVVDKKLVVHSFISPQDSVLAVAVGESRPVLGTNPGTRLILTNATVTLSDGSRSITIPYNTQDGAYTTSSRTFPIRAGQTYRLQVSTSDNRRVEAVCTVPRAIPIATALVDSAVSTRLFSNQREMVYYTRLTWQDPAGEANYYRVAGDVSYSIDPTRGTASEPLSFGRSSLLVSDRNQDGQTISSSRGELPVTSQVPTTAVRQYTITAHLLHTEKNYFDYHTTVIRQDQTGGNPFAEPVLISGNIEGGLGCFGAYSRATVTLTLKK</sequence>
<dbReference type="InterPro" id="IPR025345">
    <property type="entry name" value="DUF4249"/>
</dbReference>
<protein>
    <recommendedName>
        <fullName evidence="3">DUF4249 domain-containing protein</fullName>
    </recommendedName>
</protein>
<name>A0ABP8MEI6_9BACT</name>
<evidence type="ECO:0000313" key="2">
    <source>
        <dbReference type="Proteomes" id="UP001501175"/>
    </source>
</evidence>
<evidence type="ECO:0008006" key="3">
    <source>
        <dbReference type="Google" id="ProtNLM"/>
    </source>
</evidence>
<evidence type="ECO:0000313" key="1">
    <source>
        <dbReference type="EMBL" id="GAA4447774.1"/>
    </source>
</evidence>
<reference evidence="2" key="1">
    <citation type="journal article" date="2019" name="Int. J. Syst. Evol. Microbiol.">
        <title>The Global Catalogue of Microorganisms (GCM) 10K type strain sequencing project: providing services to taxonomists for standard genome sequencing and annotation.</title>
        <authorList>
            <consortium name="The Broad Institute Genomics Platform"/>
            <consortium name="The Broad Institute Genome Sequencing Center for Infectious Disease"/>
            <person name="Wu L."/>
            <person name="Ma J."/>
        </authorList>
    </citation>
    <scope>NUCLEOTIDE SEQUENCE [LARGE SCALE GENOMIC DNA]</scope>
    <source>
        <strain evidence="2">JCM 17927</strain>
    </source>
</reference>
<gene>
    <name evidence="1" type="ORF">GCM10023189_04600</name>
</gene>
<dbReference type="EMBL" id="BAABHD010000005">
    <property type="protein sequence ID" value="GAA4447774.1"/>
    <property type="molecule type" value="Genomic_DNA"/>
</dbReference>
<comment type="caution">
    <text evidence="1">The sequence shown here is derived from an EMBL/GenBank/DDBJ whole genome shotgun (WGS) entry which is preliminary data.</text>
</comment>
<dbReference type="Proteomes" id="UP001501175">
    <property type="component" value="Unassembled WGS sequence"/>
</dbReference>